<feature type="signal peptide" evidence="13">
    <location>
        <begin position="1"/>
        <end position="36"/>
    </location>
</feature>
<dbReference type="Pfam" id="PF00593">
    <property type="entry name" value="TonB_dep_Rec_b-barrel"/>
    <property type="match status" value="1"/>
</dbReference>
<dbReference type="RefSeq" id="WP_130460018.1">
    <property type="nucleotide sequence ID" value="NZ_SHKM01000003.1"/>
</dbReference>
<evidence type="ECO:0000256" key="10">
    <source>
        <dbReference type="ARBA" id="ARBA00023237"/>
    </source>
</evidence>
<evidence type="ECO:0000259" key="14">
    <source>
        <dbReference type="Pfam" id="PF00593"/>
    </source>
</evidence>
<evidence type="ECO:0000313" key="16">
    <source>
        <dbReference type="EMBL" id="RZT75688.1"/>
    </source>
</evidence>
<keyword evidence="5 11" id="KW-0812">Transmembrane</keyword>
<dbReference type="PROSITE" id="PS52016">
    <property type="entry name" value="TONB_DEPENDENT_REC_3"/>
    <property type="match status" value="1"/>
</dbReference>
<feature type="domain" description="TonB-dependent receptor plug" evidence="15">
    <location>
        <begin position="62"/>
        <end position="165"/>
    </location>
</feature>
<dbReference type="CDD" id="cd01347">
    <property type="entry name" value="ligand_gated_channel"/>
    <property type="match status" value="1"/>
</dbReference>
<feature type="domain" description="TonB-dependent receptor-like beta-barrel" evidence="14">
    <location>
        <begin position="231"/>
        <end position="659"/>
    </location>
</feature>
<organism evidence="16 17">
    <name type="scientific">Azospira oryzae</name>
    <dbReference type="NCBI Taxonomy" id="146939"/>
    <lineage>
        <taxon>Bacteria</taxon>
        <taxon>Pseudomonadati</taxon>
        <taxon>Pseudomonadota</taxon>
        <taxon>Betaproteobacteria</taxon>
        <taxon>Rhodocyclales</taxon>
        <taxon>Rhodocyclaceae</taxon>
        <taxon>Azospira</taxon>
    </lineage>
</organism>
<keyword evidence="10 11" id="KW-0998">Cell outer membrane</keyword>
<comment type="caution">
    <text evidence="16">The sequence shown here is derived from an EMBL/GenBank/DDBJ whole genome shotgun (WGS) entry which is preliminary data.</text>
</comment>
<evidence type="ECO:0000259" key="15">
    <source>
        <dbReference type="Pfam" id="PF07715"/>
    </source>
</evidence>
<protein>
    <submittedName>
        <fullName evidence="16">Hemoglobin/transferrin/lactoferrin receptor protein</fullName>
    </submittedName>
</protein>
<keyword evidence="7 12" id="KW-0798">TonB box</keyword>
<keyword evidence="6 13" id="KW-0732">Signal</keyword>
<dbReference type="InterPro" id="IPR036942">
    <property type="entry name" value="Beta-barrel_TonB_sf"/>
</dbReference>
<accession>A0ABY0IKH5</accession>
<keyword evidence="9 16" id="KW-0675">Receptor</keyword>
<keyword evidence="8 11" id="KW-0472">Membrane</keyword>
<comment type="subcellular location">
    <subcellularLocation>
        <location evidence="1 11">Cell outer membrane</location>
        <topology evidence="1 11">Multi-pass membrane protein</topology>
    </subcellularLocation>
</comment>
<evidence type="ECO:0000256" key="1">
    <source>
        <dbReference type="ARBA" id="ARBA00004571"/>
    </source>
</evidence>
<dbReference type="Gene3D" id="2.170.130.10">
    <property type="entry name" value="TonB-dependent receptor, plug domain"/>
    <property type="match status" value="1"/>
</dbReference>
<dbReference type="SUPFAM" id="SSF56935">
    <property type="entry name" value="Porins"/>
    <property type="match status" value="1"/>
</dbReference>
<keyword evidence="17" id="KW-1185">Reference proteome</keyword>
<gene>
    <name evidence="16" type="ORF">EV678_2874</name>
</gene>
<evidence type="ECO:0000256" key="3">
    <source>
        <dbReference type="ARBA" id="ARBA00022448"/>
    </source>
</evidence>
<dbReference type="Gene3D" id="2.40.170.20">
    <property type="entry name" value="TonB-dependent receptor, beta-barrel domain"/>
    <property type="match status" value="1"/>
</dbReference>
<reference evidence="16 17" key="1">
    <citation type="submission" date="2019-02" db="EMBL/GenBank/DDBJ databases">
        <title>Genomic Encyclopedia of Type Strains, Phase IV (KMG-IV): sequencing the most valuable type-strain genomes for metagenomic binning, comparative biology and taxonomic classification.</title>
        <authorList>
            <person name="Goeker M."/>
        </authorList>
    </citation>
    <scope>NUCLEOTIDE SEQUENCE [LARGE SCALE GENOMIC DNA]</scope>
    <source>
        <strain evidence="16 17">DSM 21223</strain>
    </source>
</reference>
<evidence type="ECO:0000256" key="4">
    <source>
        <dbReference type="ARBA" id="ARBA00022452"/>
    </source>
</evidence>
<keyword evidence="4 11" id="KW-1134">Transmembrane beta strand</keyword>
<dbReference type="InterPro" id="IPR037066">
    <property type="entry name" value="Plug_dom_sf"/>
</dbReference>
<evidence type="ECO:0000256" key="12">
    <source>
        <dbReference type="RuleBase" id="RU003357"/>
    </source>
</evidence>
<evidence type="ECO:0000256" key="13">
    <source>
        <dbReference type="SAM" id="SignalP"/>
    </source>
</evidence>
<sequence>MSTLSSLVAVSSPSRQRPPFALHLLALSLASGFAWGADNPASSESALSTVSVTAKGYAADELETPLSTVSLDREEIVRRGANNPGELLRGEPGIAVASDGAQGQNPVLRGLKKESVVLLVDGIRLNSAQPQGAIASFMSLGLAERVEVVKGPSSVLYGSGALGGVVNVRLPQAQFKAGTSGSAMASWDSASNGLRATGVVNFSAGDHALMLGTSSARIGDYRSPDGKVAKTGYDSDSLIGQYRFRIDGAQQLRLSFQEHTDEDVWYPGSTKAAANPIKSTTIYSPKQSRRLMEAGYSRQGSGEAPLNLDFRVYRQEMERQIYSWASGIKRNNAETKVSFVTEGWDAKADWLVHPQHLLSFGLNAWEMEASPNRRLYQAGNMVANNPFADGRIESLGAYLQDDMRFGKLNVLAGLRHDTVKGSAASMNNGAVKNGLSRSDSATSGSLGAVYEAAPLLRPYANLSRAFRAGEMRERYESSPRGDGYYYVGNPQIKPEEATQFELGLKGASADFNYHLAAYRNSIDNYITGQPTGAFISGLPVKATVNLGRAVIAGVEASARWQVRPGQWLNAGYSRLRGENKDLDEPLFQMPADELSLGWDGAVAQGWRADATLRLVARQDRIATLFSRGSENATAGFATADLGATYRWSRQSFRVALKNLADKRYHEHLAEGVSGNEILAPGRSLVLTWKGDF</sequence>
<dbReference type="PANTHER" id="PTHR30069">
    <property type="entry name" value="TONB-DEPENDENT OUTER MEMBRANE RECEPTOR"/>
    <property type="match status" value="1"/>
</dbReference>
<evidence type="ECO:0000256" key="11">
    <source>
        <dbReference type="PROSITE-ProRule" id="PRU01360"/>
    </source>
</evidence>
<dbReference type="PANTHER" id="PTHR30069:SF29">
    <property type="entry name" value="HEMOGLOBIN AND HEMOGLOBIN-HAPTOGLOBIN-BINDING PROTEIN 1-RELATED"/>
    <property type="match status" value="1"/>
</dbReference>
<dbReference type="InterPro" id="IPR000531">
    <property type="entry name" value="Beta-barrel_TonB"/>
</dbReference>
<evidence type="ECO:0000256" key="9">
    <source>
        <dbReference type="ARBA" id="ARBA00023170"/>
    </source>
</evidence>
<evidence type="ECO:0000256" key="6">
    <source>
        <dbReference type="ARBA" id="ARBA00022729"/>
    </source>
</evidence>
<name>A0ABY0IKH5_9RHOO</name>
<feature type="chain" id="PRO_5046602913" evidence="13">
    <location>
        <begin position="37"/>
        <end position="692"/>
    </location>
</feature>
<evidence type="ECO:0000256" key="2">
    <source>
        <dbReference type="ARBA" id="ARBA00009810"/>
    </source>
</evidence>
<proteinExistence type="inferred from homology"/>
<dbReference type="Pfam" id="PF07715">
    <property type="entry name" value="Plug"/>
    <property type="match status" value="1"/>
</dbReference>
<dbReference type="InterPro" id="IPR039426">
    <property type="entry name" value="TonB-dep_rcpt-like"/>
</dbReference>
<evidence type="ECO:0000256" key="5">
    <source>
        <dbReference type="ARBA" id="ARBA00022692"/>
    </source>
</evidence>
<dbReference type="EMBL" id="SHKM01000003">
    <property type="protein sequence ID" value="RZT75688.1"/>
    <property type="molecule type" value="Genomic_DNA"/>
</dbReference>
<dbReference type="InterPro" id="IPR012910">
    <property type="entry name" value="Plug_dom"/>
</dbReference>
<comment type="similarity">
    <text evidence="2 11 12">Belongs to the TonB-dependent receptor family.</text>
</comment>
<evidence type="ECO:0000256" key="7">
    <source>
        <dbReference type="ARBA" id="ARBA00023077"/>
    </source>
</evidence>
<evidence type="ECO:0000313" key="17">
    <source>
        <dbReference type="Proteomes" id="UP000292136"/>
    </source>
</evidence>
<keyword evidence="3 11" id="KW-0813">Transport</keyword>
<dbReference type="Proteomes" id="UP000292136">
    <property type="component" value="Unassembled WGS sequence"/>
</dbReference>
<evidence type="ECO:0000256" key="8">
    <source>
        <dbReference type="ARBA" id="ARBA00023136"/>
    </source>
</evidence>